<keyword evidence="1" id="KW-0812">Transmembrane</keyword>
<evidence type="ECO:0000313" key="2">
    <source>
        <dbReference type="EMBL" id="MBO9151550.1"/>
    </source>
</evidence>
<comment type="caution">
    <text evidence="2">The sequence shown here is derived from an EMBL/GenBank/DDBJ whole genome shotgun (WGS) entry which is preliminary data.</text>
</comment>
<keyword evidence="1" id="KW-0472">Membrane</keyword>
<organism evidence="2 3">
    <name type="scientific">Chitinophaga chungangae</name>
    <dbReference type="NCBI Taxonomy" id="2821488"/>
    <lineage>
        <taxon>Bacteria</taxon>
        <taxon>Pseudomonadati</taxon>
        <taxon>Bacteroidota</taxon>
        <taxon>Chitinophagia</taxon>
        <taxon>Chitinophagales</taxon>
        <taxon>Chitinophagaceae</taxon>
        <taxon>Chitinophaga</taxon>
    </lineage>
</organism>
<name>A0ABS3YA40_9BACT</name>
<evidence type="ECO:0000313" key="3">
    <source>
        <dbReference type="Proteomes" id="UP000679126"/>
    </source>
</evidence>
<keyword evidence="3" id="KW-1185">Reference proteome</keyword>
<dbReference type="RefSeq" id="WP_209143858.1">
    <property type="nucleotide sequence ID" value="NZ_JAGHKP010000001.1"/>
</dbReference>
<dbReference type="Proteomes" id="UP000679126">
    <property type="component" value="Unassembled WGS sequence"/>
</dbReference>
<feature type="transmembrane region" description="Helical" evidence="1">
    <location>
        <begin position="37"/>
        <end position="56"/>
    </location>
</feature>
<gene>
    <name evidence="2" type="ORF">J7I43_04985</name>
</gene>
<proteinExistence type="predicted"/>
<protein>
    <submittedName>
        <fullName evidence="2">Uncharacterized protein</fullName>
    </submittedName>
</protein>
<sequence>MGFAFIIFLRILFAACMVFVIGYIFGGFSKRPALARITKVAAILAIVLFIGTNLLLNRLVFAQHRGGPGGWRCNDREWRYDRDHRMEEHRQAPATLPPAAADSTTQ</sequence>
<dbReference type="EMBL" id="JAGHKP010000001">
    <property type="protein sequence ID" value="MBO9151550.1"/>
    <property type="molecule type" value="Genomic_DNA"/>
</dbReference>
<accession>A0ABS3YA40</accession>
<keyword evidence="1" id="KW-1133">Transmembrane helix</keyword>
<evidence type="ECO:0000256" key="1">
    <source>
        <dbReference type="SAM" id="Phobius"/>
    </source>
</evidence>
<reference evidence="3" key="1">
    <citation type="submission" date="2021-03" db="EMBL/GenBank/DDBJ databases">
        <title>Assistant Professor.</title>
        <authorList>
            <person name="Huq M.A."/>
        </authorList>
    </citation>
    <scope>NUCLEOTIDE SEQUENCE [LARGE SCALE GENOMIC DNA]</scope>
    <source>
        <strain evidence="3">MAH-28</strain>
    </source>
</reference>
<feature type="transmembrane region" description="Helical" evidence="1">
    <location>
        <begin position="7"/>
        <end position="25"/>
    </location>
</feature>